<comment type="caution">
    <text evidence="2">The sequence shown here is derived from an EMBL/GenBank/DDBJ whole genome shotgun (WGS) entry which is preliminary data.</text>
</comment>
<gene>
    <name evidence="2" type="ORF">BKE38_22645</name>
</gene>
<feature type="chain" id="PRO_5013273817" evidence="1">
    <location>
        <begin position="20"/>
        <end position="175"/>
    </location>
</feature>
<keyword evidence="1" id="KW-0732">Signal</keyword>
<accession>A0A1V2GZ16</accession>
<sequence>MHRRALLALLALLPLAACGEGRTTSPIGFGDSIRRPGLAAPWTFGDFSRFNGQPAAAARAMASLEHLAASFSNDPFWTPEFSVTTAFQLRKGRDEARAALGIDPGALADVTVPALDAVAGALEMGDRPAAERQLEAAPFRLGAAETLRRLSTLPRLREAERAAQMTAAELAQTPR</sequence>
<organism evidence="2 3">
    <name type="scientific">Teichococcus deserti</name>
    <dbReference type="NCBI Taxonomy" id="1817963"/>
    <lineage>
        <taxon>Bacteria</taxon>
        <taxon>Pseudomonadati</taxon>
        <taxon>Pseudomonadota</taxon>
        <taxon>Alphaproteobacteria</taxon>
        <taxon>Acetobacterales</taxon>
        <taxon>Roseomonadaceae</taxon>
        <taxon>Roseomonas</taxon>
    </lineage>
</organism>
<dbReference type="AlphaFoldDB" id="A0A1V2GZ16"/>
<evidence type="ECO:0000256" key="1">
    <source>
        <dbReference type="SAM" id="SignalP"/>
    </source>
</evidence>
<reference evidence="2 3" key="1">
    <citation type="submission" date="2016-10" db="EMBL/GenBank/DDBJ databases">
        <title>Draft Genome sequence of Roseomonas sp. strain M3.</title>
        <authorList>
            <person name="Subhash Y."/>
            <person name="Lee S."/>
        </authorList>
    </citation>
    <scope>NUCLEOTIDE SEQUENCE [LARGE SCALE GENOMIC DNA]</scope>
    <source>
        <strain evidence="2 3">M3</strain>
    </source>
</reference>
<dbReference type="OrthoDB" id="7375778at2"/>
<proteinExistence type="predicted"/>
<feature type="signal peptide" evidence="1">
    <location>
        <begin position="1"/>
        <end position="19"/>
    </location>
</feature>
<keyword evidence="3" id="KW-1185">Reference proteome</keyword>
<evidence type="ECO:0000313" key="2">
    <source>
        <dbReference type="EMBL" id="ONG47746.1"/>
    </source>
</evidence>
<dbReference type="Proteomes" id="UP000188879">
    <property type="component" value="Unassembled WGS sequence"/>
</dbReference>
<protein>
    <submittedName>
        <fullName evidence="2">Uncharacterized protein</fullName>
    </submittedName>
</protein>
<evidence type="ECO:0000313" key="3">
    <source>
        <dbReference type="Proteomes" id="UP000188879"/>
    </source>
</evidence>
<dbReference type="RefSeq" id="WP_076959562.1">
    <property type="nucleotide sequence ID" value="NZ_MLCO01000263.1"/>
</dbReference>
<name>A0A1V2GZ16_9PROT</name>
<dbReference type="EMBL" id="MLCO01000263">
    <property type="protein sequence ID" value="ONG47746.1"/>
    <property type="molecule type" value="Genomic_DNA"/>
</dbReference>